<dbReference type="Pfam" id="PF00126">
    <property type="entry name" value="HTH_1"/>
    <property type="match status" value="1"/>
</dbReference>
<evidence type="ECO:0000313" key="6">
    <source>
        <dbReference type="EMBL" id="MCW6509640.1"/>
    </source>
</evidence>
<dbReference type="PANTHER" id="PTHR30537">
    <property type="entry name" value="HTH-TYPE TRANSCRIPTIONAL REGULATOR"/>
    <property type="match status" value="1"/>
</dbReference>
<evidence type="ECO:0000256" key="3">
    <source>
        <dbReference type="ARBA" id="ARBA00023125"/>
    </source>
</evidence>
<evidence type="ECO:0000256" key="4">
    <source>
        <dbReference type="ARBA" id="ARBA00023163"/>
    </source>
</evidence>
<accession>A0AA41Z3F9</accession>
<evidence type="ECO:0000313" key="7">
    <source>
        <dbReference type="Proteomes" id="UP001165667"/>
    </source>
</evidence>
<comment type="caution">
    <text evidence="6">The sequence shown here is derived from an EMBL/GenBank/DDBJ whole genome shotgun (WGS) entry which is preliminary data.</text>
</comment>
<comment type="similarity">
    <text evidence="1">Belongs to the LysR transcriptional regulatory family.</text>
</comment>
<dbReference type="RefSeq" id="WP_282586008.1">
    <property type="nucleotide sequence ID" value="NZ_JAMOIM010000010.1"/>
</dbReference>
<dbReference type="Gene3D" id="1.10.10.10">
    <property type="entry name" value="Winged helix-like DNA-binding domain superfamily/Winged helix DNA-binding domain"/>
    <property type="match status" value="1"/>
</dbReference>
<dbReference type="GO" id="GO:0006351">
    <property type="term" value="P:DNA-templated transcription"/>
    <property type="evidence" value="ECO:0007669"/>
    <property type="project" value="TreeGrafter"/>
</dbReference>
<dbReference type="SUPFAM" id="SSF53850">
    <property type="entry name" value="Periplasmic binding protein-like II"/>
    <property type="match status" value="1"/>
</dbReference>
<dbReference type="AlphaFoldDB" id="A0AA41Z3F9"/>
<evidence type="ECO:0000256" key="2">
    <source>
        <dbReference type="ARBA" id="ARBA00023015"/>
    </source>
</evidence>
<feature type="domain" description="HTH lysR-type" evidence="5">
    <location>
        <begin position="13"/>
        <end position="70"/>
    </location>
</feature>
<name>A0AA41Z3F9_9HYPH</name>
<dbReference type="SUPFAM" id="SSF46785">
    <property type="entry name" value="Winged helix' DNA-binding domain"/>
    <property type="match status" value="1"/>
</dbReference>
<evidence type="ECO:0000259" key="5">
    <source>
        <dbReference type="PROSITE" id="PS50931"/>
    </source>
</evidence>
<keyword evidence="2" id="KW-0805">Transcription regulation</keyword>
<dbReference type="Pfam" id="PF03466">
    <property type="entry name" value="LysR_substrate"/>
    <property type="match status" value="1"/>
</dbReference>
<keyword evidence="3" id="KW-0238">DNA-binding</keyword>
<proteinExistence type="inferred from homology"/>
<dbReference type="InterPro" id="IPR036390">
    <property type="entry name" value="WH_DNA-bd_sf"/>
</dbReference>
<dbReference type="Proteomes" id="UP001165667">
    <property type="component" value="Unassembled WGS sequence"/>
</dbReference>
<dbReference type="InterPro" id="IPR005119">
    <property type="entry name" value="LysR_subst-bd"/>
</dbReference>
<evidence type="ECO:0000256" key="1">
    <source>
        <dbReference type="ARBA" id="ARBA00009437"/>
    </source>
</evidence>
<dbReference type="Gene3D" id="3.40.190.290">
    <property type="match status" value="1"/>
</dbReference>
<dbReference type="GO" id="GO:0043565">
    <property type="term" value="F:sequence-specific DNA binding"/>
    <property type="evidence" value="ECO:0007669"/>
    <property type="project" value="TreeGrafter"/>
</dbReference>
<dbReference type="InterPro" id="IPR058163">
    <property type="entry name" value="LysR-type_TF_proteobact-type"/>
</dbReference>
<gene>
    <name evidence="6" type="ORF">M8523_16600</name>
</gene>
<dbReference type="PRINTS" id="PR00039">
    <property type="entry name" value="HTHLYSR"/>
</dbReference>
<dbReference type="InterPro" id="IPR036388">
    <property type="entry name" value="WH-like_DNA-bd_sf"/>
</dbReference>
<keyword evidence="4" id="KW-0804">Transcription</keyword>
<dbReference type="EMBL" id="JAMOIM010000010">
    <property type="protein sequence ID" value="MCW6509640.1"/>
    <property type="molecule type" value="Genomic_DNA"/>
</dbReference>
<dbReference type="GO" id="GO:0003700">
    <property type="term" value="F:DNA-binding transcription factor activity"/>
    <property type="evidence" value="ECO:0007669"/>
    <property type="project" value="InterPro"/>
</dbReference>
<reference evidence="6" key="1">
    <citation type="submission" date="2022-05" db="EMBL/GenBank/DDBJ databases">
        <authorList>
            <person name="Pankratov T."/>
        </authorList>
    </citation>
    <scope>NUCLEOTIDE SEQUENCE</scope>
    <source>
        <strain evidence="6">BP6-180914</strain>
    </source>
</reference>
<protein>
    <submittedName>
        <fullName evidence="6">LysR family transcriptional regulator</fullName>
    </submittedName>
</protein>
<keyword evidence="7" id="KW-1185">Reference proteome</keyword>
<organism evidence="6 7">
    <name type="scientific">Lichenifustis flavocetrariae</name>
    <dbReference type="NCBI Taxonomy" id="2949735"/>
    <lineage>
        <taxon>Bacteria</taxon>
        <taxon>Pseudomonadati</taxon>
        <taxon>Pseudomonadota</taxon>
        <taxon>Alphaproteobacteria</taxon>
        <taxon>Hyphomicrobiales</taxon>
        <taxon>Lichenihabitantaceae</taxon>
        <taxon>Lichenifustis</taxon>
    </lineage>
</organism>
<sequence>MIEFNDAGLTAMLDWDDLRFFLSTARHGNLMAAAKELRVAQSTVGRRLASLETSLGVRLLNRTPDGYVVTLAGERVRREAERFETGSLALEREVGGRDARLAGSVRVTCAESVANHVLAPCLAEMHVKHPDIMVELIPDARELSLSMREADVSVRLKPSTQHDLVVRKIGSMAFGLYASPGYLKTHGEMDFEAGCPGHHIVAQLDDLQDSDQTNWLASLAPRSRISLQTAGHEAAVIGTLHGAGLACLARFRADPEAGLRRVATPSPVPDTDIWLVAHKDNRRNARIRAVLTHITEGIRAQAPRLSPAD</sequence>
<dbReference type="PANTHER" id="PTHR30537:SF3">
    <property type="entry name" value="TRANSCRIPTIONAL REGULATORY PROTEIN"/>
    <property type="match status" value="1"/>
</dbReference>
<dbReference type="PROSITE" id="PS50931">
    <property type="entry name" value="HTH_LYSR"/>
    <property type="match status" value="1"/>
</dbReference>
<dbReference type="InterPro" id="IPR000847">
    <property type="entry name" value="LysR_HTH_N"/>
</dbReference>